<gene>
    <name evidence="6" type="ORF">SAMN06273572_101771</name>
</gene>
<keyword evidence="3" id="KW-0813">Transport</keyword>
<accession>A0A2C9CNZ4</accession>
<keyword evidence="3" id="KW-0029">Amino-acid transport</keyword>
<organism evidence="6 7">
    <name type="scientific">Pontivivens marinum</name>
    <dbReference type="NCBI Taxonomy" id="1690039"/>
    <lineage>
        <taxon>Bacteria</taxon>
        <taxon>Pseudomonadati</taxon>
        <taxon>Pseudomonadota</taxon>
        <taxon>Alphaproteobacteria</taxon>
        <taxon>Rhodobacterales</taxon>
        <taxon>Paracoccaceae</taxon>
        <taxon>Pontivivens</taxon>
    </lineage>
</organism>
<dbReference type="InterPro" id="IPR028082">
    <property type="entry name" value="Peripla_BP_I"/>
</dbReference>
<reference evidence="7" key="1">
    <citation type="submission" date="2017-09" db="EMBL/GenBank/DDBJ databases">
        <authorList>
            <person name="Varghese N."/>
            <person name="Submissions S."/>
        </authorList>
    </citation>
    <scope>NUCLEOTIDE SEQUENCE [LARGE SCALE GENOMIC DNA]</scope>
    <source>
        <strain evidence="7">C7</strain>
    </source>
</reference>
<keyword evidence="7" id="KW-1185">Reference proteome</keyword>
<proteinExistence type="inferred from homology"/>
<dbReference type="PANTHER" id="PTHR30483">
    <property type="entry name" value="LEUCINE-SPECIFIC-BINDING PROTEIN"/>
    <property type="match status" value="1"/>
</dbReference>
<evidence type="ECO:0000313" key="7">
    <source>
        <dbReference type="Proteomes" id="UP000220034"/>
    </source>
</evidence>
<evidence type="ECO:0000256" key="2">
    <source>
        <dbReference type="ARBA" id="ARBA00022729"/>
    </source>
</evidence>
<evidence type="ECO:0000259" key="5">
    <source>
        <dbReference type="Pfam" id="PF13458"/>
    </source>
</evidence>
<dbReference type="AlphaFoldDB" id="A0A2C9CNZ4"/>
<feature type="domain" description="Leucine-binding protein" evidence="5">
    <location>
        <begin position="58"/>
        <end position="391"/>
    </location>
</feature>
<dbReference type="GO" id="GO:0006865">
    <property type="term" value="P:amino acid transport"/>
    <property type="evidence" value="ECO:0007669"/>
    <property type="project" value="UniProtKB-KW"/>
</dbReference>
<sequence>MSVLSQLPARLARTAGATLLGLAALTACAPTVATGPTTPVEPAEPVIPQPGEIAMTGPVRVALLVPTGSGDADRNALGNALERAARLALTDRPGSSIELTVLSTGGDPTMAATAATQAVAMDADLIVGPLFSGSVSAVGPIAQQAGIPVLSFSNNAAVGGDNVYVLGRTFGTSARRLVSFAAAQGLRNTGLIHTQDAEGRAALAAVQTAATESGAQLVAVASYPRSREGIPAAAEFFTNQMLRAGVDNLLLSDRGTGLIYAASFLPFHGMNVTTTQIMGLQELTGGAISAERALEGAWYTVIDESAVAAFNNRYASQYGSAPHSLASLAYDGIAAADTLVADARASQNPRAFDASNLTRSAGFTGAEGTFRFRPDGGTDRALAIMEVTRDGPQLVDPAPGARTFAGL</sequence>
<evidence type="ECO:0000313" key="6">
    <source>
        <dbReference type="EMBL" id="SOH92920.1"/>
    </source>
</evidence>
<protein>
    <submittedName>
        <fullName evidence="6">ABC-type branched-chain amino acid transport system, substrate-binding protein</fullName>
    </submittedName>
</protein>
<dbReference type="OrthoDB" id="7210494at2"/>
<dbReference type="SUPFAM" id="SSF53822">
    <property type="entry name" value="Periplasmic binding protein-like I"/>
    <property type="match status" value="1"/>
</dbReference>
<dbReference type="Pfam" id="PF13458">
    <property type="entry name" value="Peripla_BP_6"/>
    <property type="match status" value="1"/>
</dbReference>
<keyword evidence="2 4" id="KW-0732">Signal</keyword>
<dbReference type="InterPro" id="IPR051010">
    <property type="entry name" value="BCAA_transport"/>
</dbReference>
<name>A0A2C9CNZ4_9RHOB</name>
<dbReference type="EMBL" id="OCTN01000001">
    <property type="protein sequence ID" value="SOH92920.1"/>
    <property type="molecule type" value="Genomic_DNA"/>
</dbReference>
<dbReference type="Proteomes" id="UP000220034">
    <property type="component" value="Unassembled WGS sequence"/>
</dbReference>
<evidence type="ECO:0000256" key="1">
    <source>
        <dbReference type="ARBA" id="ARBA00010062"/>
    </source>
</evidence>
<dbReference type="CDD" id="cd06339">
    <property type="entry name" value="PBP1_YraM_LppC_lipoprotein-like"/>
    <property type="match status" value="1"/>
</dbReference>
<dbReference type="InterPro" id="IPR028081">
    <property type="entry name" value="Leu-bd"/>
</dbReference>
<evidence type="ECO:0000256" key="4">
    <source>
        <dbReference type="SAM" id="SignalP"/>
    </source>
</evidence>
<comment type="similarity">
    <text evidence="1">Belongs to the leucine-binding protein family.</text>
</comment>
<dbReference type="Gene3D" id="3.40.50.2300">
    <property type="match status" value="2"/>
</dbReference>
<feature type="signal peptide" evidence="4">
    <location>
        <begin position="1"/>
        <end position="29"/>
    </location>
</feature>
<feature type="chain" id="PRO_5013107221" evidence="4">
    <location>
        <begin position="30"/>
        <end position="407"/>
    </location>
</feature>
<evidence type="ECO:0000256" key="3">
    <source>
        <dbReference type="ARBA" id="ARBA00022970"/>
    </source>
</evidence>
<dbReference type="PANTHER" id="PTHR30483:SF6">
    <property type="entry name" value="PERIPLASMIC BINDING PROTEIN OF ABC TRANSPORTER FOR NATURAL AMINO ACIDS"/>
    <property type="match status" value="1"/>
</dbReference>
<dbReference type="RefSeq" id="WP_097928468.1">
    <property type="nucleotide sequence ID" value="NZ_OCTN01000001.1"/>
</dbReference>